<gene>
    <name evidence="2" type="ORF">DDZ16_15790</name>
</gene>
<sequence>MLNVKIPQKKSFIEQGEAISFQKRYFLRTIVILFVLFGIAPKKANAPINSHIHSTQKYP</sequence>
<keyword evidence="3" id="KW-1185">Reference proteome</keyword>
<protein>
    <submittedName>
        <fullName evidence="2">Uncharacterized protein</fullName>
    </submittedName>
</protein>
<accession>A0A2U2B5N8</accession>
<proteinExistence type="predicted"/>
<evidence type="ECO:0000256" key="1">
    <source>
        <dbReference type="SAM" id="Phobius"/>
    </source>
</evidence>
<comment type="caution">
    <text evidence="2">The sequence shown here is derived from an EMBL/GenBank/DDBJ whole genome shotgun (WGS) entry which is preliminary data.</text>
</comment>
<evidence type="ECO:0000313" key="2">
    <source>
        <dbReference type="EMBL" id="PWD98388.1"/>
    </source>
</evidence>
<dbReference type="AlphaFoldDB" id="A0A2U2B5N8"/>
<name>A0A2U2B5N8_9BACT</name>
<reference evidence="2 3" key="1">
    <citation type="submission" date="2018-05" db="EMBL/GenBank/DDBJ databases">
        <title>Marinilabilia rubrum sp. nov., isolated from saltern sediment.</title>
        <authorList>
            <person name="Zhang R."/>
        </authorList>
    </citation>
    <scope>NUCLEOTIDE SEQUENCE [LARGE SCALE GENOMIC DNA]</scope>
    <source>
        <strain evidence="2 3">WTE16</strain>
    </source>
</reference>
<dbReference type="EMBL" id="QEWP01000015">
    <property type="protein sequence ID" value="PWD98388.1"/>
    <property type="molecule type" value="Genomic_DNA"/>
</dbReference>
<keyword evidence="1" id="KW-1133">Transmembrane helix</keyword>
<keyword evidence="1" id="KW-0812">Transmembrane</keyword>
<feature type="transmembrane region" description="Helical" evidence="1">
    <location>
        <begin position="25"/>
        <end position="41"/>
    </location>
</feature>
<dbReference type="Proteomes" id="UP000244956">
    <property type="component" value="Unassembled WGS sequence"/>
</dbReference>
<evidence type="ECO:0000313" key="3">
    <source>
        <dbReference type="Proteomes" id="UP000244956"/>
    </source>
</evidence>
<organism evidence="2 3">
    <name type="scientific">Marinilabilia rubra</name>
    <dbReference type="NCBI Taxonomy" id="2162893"/>
    <lineage>
        <taxon>Bacteria</taxon>
        <taxon>Pseudomonadati</taxon>
        <taxon>Bacteroidota</taxon>
        <taxon>Bacteroidia</taxon>
        <taxon>Marinilabiliales</taxon>
        <taxon>Marinilabiliaceae</taxon>
        <taxon>Marinilabilia</taxon>
    </lineage>
</organism>
<keyword evidence="1" id="KW-0472">Membrane</keyword>